<gene>
    <name evidence="2" type="ORF">LWI28_014401</name>
</gene>
<feature type="region of interest" description="Disordered" evidence="1">
    <location>
        <begin position="1"/>
        <end position="40"/>
    </location>
</feature>
<organism evidence="2 3">
    <name type="scientific">Acer negundo</name>
    <name type="common">Box elder</name>
    <dbReference type="NCBI Taxonomy" id="4023"/>
    <lineage>
        <taxon>Eukaryota</taxon>
        <taxon>Viridiplantae</taxon>
        <taxon>Streptophyta</taxon>
        <taxon>Embryophyta</taxon>
        <taxon>Tracheophyta</taxon>
        <taxon>Spermatophyta</taxon>
        <taxon>Magnoliopsida</taxon>
        <taxon>eudicotyledons</taxon>
        <taxon>Gunneridae</taxon>
        <taxon>Pentapetalae</taxon>
        <taxon>rosids</taxon>
        <taxon>malvids</taxon>
        <taxon>Sapindales</taxon>
        <taxon>Sapindaceae</taxon>
        <taxon>Hippocastanoideae</taxon>
        <taxon>Acereae</taxon>
        <taxon>Acer</taxon>
    </lineage>
</organism>
<reference evidence="2" key="2">
    <citation type="submission" date="2023-02" db="EMBL/GenBank/DDBJ databases">
        <authorList>
            <person name="Swenson N.G."/>
            <person name="Wegrzyn J.L."/>
            <person name="Mcevoy S.L."/>
        </authorList>
    </citation>
    <scope>NUCLEOTIDE SEQUENCE</scope>
    <source>
        <strain evidence="2">91603</strain>
        <tissue evidence="2">Leaf</tissue>
    </source>
</reference>
<accession>A0AAD5NT46</accession>
<name>A0AAD5NT46_ACENE</name>
<proteinExistence type="predicted"/>
<evidence type="ECO:0000313" key="2">
    <source>
        <dbReference type="EMBL" id="KAI9181371.1"/>
    </source>
</evidence>
<comment type="caution">
    <text evidence="2">The sequence shown here is derived from an EMBL/GenBank/DDBJ whole genome shotgun (WGS) entry which is preliminary data.</text>
</comment>
<dbReference type="EMBL" id="JAJSOW010000101">
    <property type="protein sequence ID" value="KAI9181371.1"/>
    <property type="molecule type" value="Genomic_DNA"/>
</dbReference>
<evidence type="ECO:0000313" key="3">
    <source>
        <dbReference type="Proteomes" id="UP001064489"/>
    </source>
</evidence>
<keyword evidence="3" id="KW-1185">Reference proteome</keyword>
<sequence>MELEMILEDKERRKKHQRGGISGKEAAAGGDEEAAAGINEERRKKQWPIYSAKERRACRDQINQRCILDKSCAPLSHHCRSTFTSIQNLKHSRRTSPDVVTVWPIAISHSNSASDKRTVLLLKYCSLKLLPYTNSEHKQRPWSVFGLLLFPHSDIS</sequence>
<reference evidence="2" key="1">
    <citation type="journal article" date="2022" name="Plant J.">
        <title>Strategies of tolerance reflected in two North American maple genomes.</title>
        <authorList>
            <person name="McEvoy S.L."/>
            <person name="Sezen U.U."/>
            <person name="Trouern-Trend A."/>
            <person name="McMahon S.M."/>
            <person name="Schaberg P.G."/>
            <person name="Yang J."/>
            <person name="Wegrzyn J.L."/>
            <person name="Swenson N.G."/>
        </authorList>
    </citation>
    <scope>NUCLEOTIDE SEQUENCE</scope>
    <source>
        <strain evidence="2">91603</strain>
    </source>
</reference>
<dbReference type="Proteomes" id="UP001064489">
    <property type="component" value="Chromosome 4"/>
</dbReference>
<evidence type="ECO:0000256" key="1">
    <source>
        <dbReference type="SAM" id="MobiDB-lite"/>
    </source>
</evidence>
<protein>
    <submittedName>
        <fullName evidence="2">Uncharacterized protein</fullName>
    </submittedName>
</protein>
<dbReference type="AlphaFoldDB" id="A0AAD5NT46"/>